<dbReference type="SUPFAM" id="SSF50891">
    <property type="entry name" value="Cyclophilin-like"/>
    <property type="match status" value="1"/>
</dbReference>
<proteinExistence type="predicted"/>
<name>A0A151AUN2_9FIRM</name>
<dbReference type="Gene3D" id="2.40.100.20">
    <property type="match status" value="1"/>
</dbReference>
<protein>
    <recommendedName>
        <fullName evidence="1">Cyclophilin TM1367-like domain-containing protein</fullName>
    </recommendedName>
</protein>
<accession>A0A151AUN2</accession>
<gene>
    <name evidence="2" type="ORF">MOMUL_24550</name>
</gene>
<reference evidence="2 3" key="1">
    <citation type="submission" date="2016-02" db="EMBL/GenBank/DDBJ databases">
        <title>Genome sequence of Moorella mulderi DSM 14980.</title>
        <authorList>
            <person name="Poehlein A."/>
            <person name="Daniel R."/>
        </authorList>
    </citation>
    <scope>NUCLEOTIDE SEQUENCE [LARGE SCALE GENOMIC DNA]</scope>
    <source>
        <strain evidence="2 3">DSM 14980</strain>
    </source>
</reference>
<evidence type="ECO:0000259" key="1">
    <source>
        <dbReference type="Pfam" id="PF04126"/>
    </source>
</evidence>
<dbReference type="Proteomes" id="UP000075670">
    <property type="component" value="Unassembled WGS sequence"/>
</dbReference>
<dbReference type="EMBL" id="LTBC01000012">
    <property type="protein sequence ID" value="KYH31384.1"/>
    <property type="molecule type" value="Genomic_DNA"/>
</dbReference>
<dbReference type="InterPro" id="IPR029000">
    <property type="entry name" value="Cyclophilin-like_dom_sf"/>
</dbReference>
<evidence type="ECO:0000313" key="2">
    <source>
        <dbReference type="EMBL" id="KYH31384.1"/>
    </source>
</evidence>
<evidence type="ECO:0000313" key="3">
    <source>
        <dbReference type="Proteomes" id="UP000075670"/>
    </source>
</evidence>
<dbReference type="PATRIC" id="fig|1122241.3.peg.2614"/>
<keyword evidence="3" id="KW-1185">Reference proteome</keyword>
<dbReference type="AlphaFoldDB" id="A0A151AUN2"/>
<comment type="caution">
    <text evidence="2">The sequence shown here is derived from an EMBL/GenBank/DDBJ whole genome shotgun (WGS) entry which is preliminary data.</text>
</comment>
<dbReference type="InterPro" id="IPR025658">
    <property type="entry name" value="Cyclophilin_TM1367"/>
</dbReference>
<sequence>MLKYAWKFIAGGNYMQIAINFGELTVLAELNDSETARKVQAALPISSRVNTWGDEIYFPIPVKAGLEKGATEDMEIGDIAYWPPGHSFCLFFGPTPASIDDKPRAASPVNKIGRILSDPGLLKKVPDGAKVEIRAAGAR</sequence>
<dbReference type="Pfam" id="PF04126">
    <property type="entry name" value="Cyclophil_like"/>
    <property type="match status" value="1"/>
</dbReference>
<feature type="domain" description="Cyclophilin TM1367-like" evidence="1">
    <location>
        <begin position="15"/>
        <end position="134"/>
    </location>
</feature>
<organism evidence="2 3">
    <name type="scientific">Moorella mulderi DSM 14980</name>
    <dbReference type="NCBI Taxonomy" id="1122241"/>
    <lineage>
        <taxon>Bacteria</taxon>
        <taxon>Bacillati</taxon>
        <taxon>Bacillota</taxon>
        <taxon>Clostridia</taxon>
        <taxon>Neomoorellales</taxon>
        <taxon>Neomoorellaceae</taxon>
        <taxon>Neomoorella</taxon>
    </lineage>
</organism>